<dbReference type="Pfam" id="PF08447">
    <property type="entry name" value="PAS_3"/>
    <property type="match status" value="1"/>
</dbReference>
<keyword evidence="13" id="KW-1185">Reference proteome</keyword>
<feature type="compositionally biased region" description="Low complexity" evidence="7">
    <location>
        <begin position="186"/>
        <end position="200"/>
    </location>
</feature>
<feature type="compositionally biased region" description="Basic and acidic residues" evidence="7">
    <location>
        <begin position="77"/>
        <end position="92"/>
    </location>
</feature>
<dbReference type="FunFam" id="3.30.565.10:FF:000010">
    <property type="entry name" value="Sensor histidine kinase RcsC"/>
    <property type="match status" value="1"/>
</dbReference>
<gene>
    <name evidence="12" type="ORF">LTR09_011088</name>
</gene>
<dbReference type="PRINTS" id="PR00344">
    <property type="entry name" value="BCTRLSENSOR"/>
</dbReference>
<organism evidence="12 13">
    <name type="scientific">Extremus antarcticus</name>
    <dbReference type="NCBI Taxonomy" id="702011"/>
    <lineage>
        <taxon>Eukaryota</taxon>
        <taxon>Fungi</taxon>
        <taxon>Dikarya</taxon>
        <taxon>Ascomycota</taxon>
        <taxon>Pezizomycotina</taxon>
        <taxon>Dothideomycetes</taxon>
        <taxon>Dothideomycetidae</taxon>
        <taxon>Mycosphaerellales</taxon>
        <taxon>Extremaceae</taxon>
        <taxon>Extremus</taxon>
    </lineage>
</organism>
<feature type="compositionally biased region" description="Low complexity" evidence="7">
    <location>
        <begin position="593"/>
        <end position="610"/>
    </location>
</feature>
<dbReference type="InterPro" id="IPR011006">
    <property type="entry name" value="CheY-like_superfamily"/>
</dbReference>
<feature type="compositionally biased region" description="Polar residues" evidence="7">
    <location>
        <begin position="259"/>
        <end position="269"/>
    </location>
</feature>
<evidence type="ECO:0000256" key="5">
    <source>
        <dbReference type="ARBA" id="ARBA00022777"/>
    </source>
</evidence>
<evidence type="ECO:0000259" key="11">
    <source>
        <dbReference type="PROSITE" id="PS50113"/>
    </source>
</evidence>
<sequence length="2029" mass="222901">MKSPVALKETHSDTTSETPSDTTSDDSGYNGDDTAPTDVSYRPKMVASASASRPQLARSPLDRLSEPTARLAGRQQRQADEKSANRRQEADQSRGVGVGVSAERNARNNVAGTTQPSSPEEERLVTLREAMNARLLLQQRMRRSQGSFKTELGTSRVSPIPEEGAGASHSPSLDATVSDPPGVARTASTLSTESTESSKTVRASVPPTPAANLPLRTPSYPFPYVPGTPKAWPSALHQPFTALSPTTSGLPAVDDDTPGRSSGMYSAGSTPGVDASSFMPPGTVLPAPEDPRFPAPNLYDLVLQLNCEPGLEQWWATVTNMMHDNYKADRVTLVIPMDPTDIENVPWGQKATFSMNGPEEFVPHPTILEQTARAKVRMSSSPRTDLRPTPSAETTQMRALKPQSNKLRPQLESRHSYAGHGREQWDQTSAKAARPQGPQRTATHAAGITAARGPGGLAPYRFPSTTSVRQASLGDPAFSSVAGDVEPGPFAEVFSALRPLDDEVRPLIEPSGVNRVLERGRVVTVTRDYVPDAPISKDDSSSDTSSSNRGATEHRPAAIGVRSYAEKIFGNYRSAFASDNSLTAARDYEEYEQYPSSPWSQSPAPSPAIQADEENNPFFASEGQRVEDAFDETTTPRDYSQFGQVEAIGVDRVSTVIHIPLIHPSLSQPMQSLRTYSRPRDHPGPPQRSNTIDVERKAPIAILSILTSTVPYPQNLINSLKLLGPHLATSFATSQQFSYTHMPSVSIRHRRTASGRAFSTAPMTVEPTSLADIVNAQMDQPSGLRSGSGSVTSPSEYSSRSKYSPTSSIVGTPGWDPASHFWTNRSVTGTPGMSGTEMVDNYFEAKKRSGQRTSSNTNQVQTPARSSRKVPSSESKAGARKPSPPAYEESKLPQSDRKPKAKRDDKANARDRSPQLLPDPTTTERPVVNRTPSHDGETGAEKRHTQLHSFGADYVSSFGAVATPATEVGPDFSAQGRGESQQDDMPPPSERLLRTIIDSVPVQIFTAEPDTGRMTWVNQKFMIYRGQEARQVLSEPWQAIHPDDRQDFTASWHRSLRTAQQLQQKVRLQRFEGSYRWFYVRAAPLKDKRQKIVHWIGTMMDFHEQHMAEMNLSRQHETAASEAKYRALANSSPQIVFAVNKVKGVTFCNSQWIHFSGQTEAQALGVGFMDHVHVDDLAKCRLPTFDEDPDKPGNVPQTVPPEIKRRTSASAASSSGSSETERGVASTEASPVSPQMPQRKLSELASTGILKVSRDADGRPSYSTEVRLKSRDGDYRWHLVRVLLAEPLIQTSNEEETWYGTCTDINDHKVLERDLKATMDEKSRFLSNMSHEIRTPLNGITGMVNFLIDSSLTTEQLEHVNIIRSSTEGLRGLINDILDLSKAEAGMIQLNPEWLYVRALIEEVNDLTSTMAIEKGLELNYLVGDDVPPRVKGDRFRIRQILLNVVGNAIKFTQKGEVFIRCNTQDDGQGELAKNEMYIKFDVVDTGQGFTDREAEYLFKRFSQIDGSSTRQHGGTGLGLVISRQLAQLHGGDMSAKGVPDKGSTFTFYIKTTLPSQRDQPPPATTPGVITIPILPISPGPVPSPTTASKPSRASSIQMQSDGQARASPRIALEYSQSPSPYTSPDVASVSSASSDPSVTSVRSAARTSSLRSERSSASSYVQDMSIPGTPPIKLALPTTSRRSTAEAEPARSAGSESTTRALSPGDSLLPPMYSILVLCPLKYALEATVQHVDQTLPQNIPHQITARESFSECQEMIGGDDPVIFTHIVMVLHNIAEIVALIEQVLASPSHHGTEMVVITDLAQRRKIMEEAPGHSYDDLSEQRRLRFVFKPLKPSRFATIFDPRKEREMSTDRNQDSAQQVALTQKQVFEGVTNRLGNKGKRVLLVEDNKTNQLVVQKFLKKVSIDTEIAIDGVECTDKVFAHPHDYYSIILCDLHMPNKDGYQTCKEIRKWERHAKLPYFPIIALSANVLGDVYEKCVEAGFNSYMTKPVDFKELSTVLMTFMDPSDPSKPHELMKKRRPSIAPGR</sequence>
<dbReference type="PROSITE" id="PS50112">
    <property type="entry name" value="PAS"/>
    <property type="match status" value="1"/>
</dbReference>
<dbReference type="Pfam" id="PF13188">
    <property type="entry name" value="PAS_8"/>
    <property type="match status" value="1"/>
</dbReference>
<dbReference type="Pfam" id="PF00512">
    <property type="entry name" value="HisKA"/>
    <property type="match status" value="1"/>
</dbReference>
<evidence type="ECO:0000259" key="8">
    <source>
        <dbReference type="PROSITE" id="PS50109"/>
    </source>
</evidence>
<name>A0AAJ0G7U6_9PEZI</name>
<dbReference type="SUPFAM" id="SSF55874">
    <property type="entry name" value="ATPase domain of HSP90 chaperone/DNA topoisomerase II/histidine kinase"/>
    <property type="match status" value="1"/>
</dbReference>
<dbReference type="Pfam" id="PF02518">
    <property type="entry name" value="HATPase_c"/>
    <property type="match status" value="1"/>
</dbReference>
<feature type="region of interest" description="Disordered" evidence="7">
    <location>
        <begin position="245"/>
        <end position="286"/>
    </location>
</feature>
<comment type="catalytic activity">
    <reaction evidence="1">
        <text>ATP + protein L-histidine = ADP + protein N-phospho-L-histidine.</text>
        <dbReference type="EC" id="2.7.13.3"/>
    </reaction>
</comment>
<feature type="compositionally biased region" description="Basic and acidic residues" evidence="7">
    <location>
        <begin position="932"/>
        <end position="942"/>
    </location>
</feature>
<evidence type="ECO:0000313" key="12">
    <source>
        <dbReference type="EMBL" id="KAK3047459.1"/>
    </source>
</evidence>
<evidence type="ECO:0000256" key="1">
    <source>
        <dbReference type="ARBA" id="ARBA00000085"/>
    </source>
</evidence>
<feature type="compositionally biased region" description="Polar residues" evidence="7">
    <location>
        <begin position="1585"/>
        <end position="1603"/>
    </location>
</feature>
<evidence type="ECO:0000313" key="13">
    <source>
        <dbReference type="Proteomes" id="UP001271007"/>
    </source>
</evidence>
<feature type="region of interest" description="Disordered" evidence="7">
    <location>
        <begin position="372"/>
        <end position="443"/>
    </location>
</feature>
<proteinExistence type="predicted"/>
<dbReference type="SMART" id="SM00091">
    <property type="entry name" value="PAS"/>
    <property type="match status" value="2"/>
</dbReference>
<dbReference type="InterPro" id="IPR005467">
    <property type="entry name" value="His_kinase_dom"/>
</dbReference>
<dbReference type="CDD" id="cd00130">
    <property type="entry name" value="PAS"/>
    <property type="match status" value="1"/>
</dbReference>
<feature type="compositionally biased region" description="Low complexity" evidence="7">
    <location>
        <begin position="1623"/>
        <end position="1660"/>
    </location>
</feature>
<dbReference type="GO" id="GO:0000155">
    <property type="term" value="F:phosphorelay sensor kinase activity"/>
    <property type="evidence" value="ECO:0007669"/>
    <property type="project" value="InterPro"/>
</dbReference>
<reference evidence="12" key="1">
    <citation type="submission" date="2023-04" db="EMBL/GenBank/DDBJ databases">
        <title>Black Yeasts Isolated from many extreme environments.</title>
        <authorList>
            <person name="Coleine C."/>
            <person name="Stajich J.E."/>
            <person name="Selbmann L."/>
        </authorList>
    </citation>
    <scope>NUCLEOTIDE SEQUENCE</scope>
    <source>
        <strain evidence="12">CCFEE 5312</strain>
    </source>
</reference>
<feature type="compositionally biased region" description="Polar residues" evidence="7">
    <location>
        <begin position="1227"/>
        <end position="1236"/>
    </location>
</feature>
<dbReference type="PANTHER" id="PTHR43047:SF74">
    <property type="entry name" value="HISTIDINE KINASE-RELATED"/>
    <property type="match status" value="1"/>
</dbReference>
<accession>A0AAJ0G7U6</accession>
<evidence type="ECO:0000259" key="9">
    <source>
        <dbReference type="PROSITE" id="PS50110"/>
    </source>
</evidence>
<feature type="compositionally biased region" description="Polar residues" evidence="7">
    <location>
        <begin position="391"/>
        <end position="407"/>
    </location>
</feature>
<feature type="domain" description="Response regulatory" evidence="9">
    <location>
        <begin position="1884"/>
        <end position="2006"/>
    </location>
</feature>
<feature type="compositionally biased region" description="Polar residues" evidence="7">
    <location>
        <begin position="851"/>
        <end position="875"/>
    </location>
</feature>
<feature type="region of interest" description="Disordered" evidence="7">
    <location>
        <begin position="779"/>
        <end position="818"/>
    </location>
</feature>
<dbReference type="Proteomes" id="UP001271007">
    <property type="component" value="Unassembled WGS sequence"/>
</dbReference>
<feature type="region of interest" description="Disordered" evidence="7">
    <location>
        <begin position="846"/>
        <end position="942"/>
    </location>
</feature>
<feature type="region of interest" description="Disordered" evidence="7">
    <location>
        <begin position="141"/>
        <end position="212"/>
    </location>
</feature>
<feature type="region of interest" description="Disordered" evidence="7">
    <location>
        <begin position="593"/>
        <end position="612"/>
    </location>
</feature>
<feature type="region of interest" description="Disordered" evidence="7">
    <location>
        <begin position="531"/>
        <end position="557"/>
    </location>
</feature>
<dbReference type="GO" id="GO:0005886">
    <property type="term" value="C:plasma membrane"/>
    <property type="evidence" value="ECO:0007669"/>
    <property type="project" value="TreeGrafter"/>
</dbReference>
<dbReference type="PROSITE" id="PS50109">
    <property type="entry name" value="HIS_KIN"/>
    <property type="match status" value="1"/>
</dbReference>
<feature type="compositionally biased region" description="Low complexity" evidence="7">
    <location>
        <begin position="792"/>
        <end position="808"/>
    </location>
</feature>
<evidence type="ECO:0000256" key="3">
    <source>
        <dbReference type="ARBA" id="ARBA00022553"/>
    </source>
</evidence>
<dbReference type="PANTHER" id="PTHR43047">
    <property type="entry name" value="TWO-COMPONENT HISTIDINE PROTEIN KINASE"/>
    <property type="match status" value="1"/>
</dbReference>
<feature type="region of interest" description="Disordered" evidence="7">
    <location>
        <begin position="966"/>
        <end position="989"/>
    </location>
</feature>
<feature type="compositionally biased region" description="Basic and acidic residues" evidence="7">
    <location>
        <begin position="409"/>
        <end position="425"/>
    </location>
</feature>
<feature type="domain" description="PAC" evidence="11">
    <location>
        <begin position="1062"/>
        <end position="1114"/>
    </location>
</feature>
<evidence type="ECO:0000256" key="2">
    <source>
        <dbReference type="ARBA" id="ARBA00012438"/>
    </source>
</evidence>
<dbReference type="InterPro" id="IPR000700">
    <property type="entry name" value="PAS-assoc_C"/>
</dbReference>
<dbReference type="CDD" id="cd17546">
    <property type="entry name" value="REC_hyHK_CKI1_RcsC-like"/>
    <property type="match status" value="1"/>
</dbReference>
<dbReference type="InterPro" id="IPR036097">
    <property type="entry name" value="HisK_dim/P_sf"/>
</dbReference>
<feature type="region of interest" description="Disordered" evidence="7">
    <location>
        <begin position="1"/>
        <end position="123"/>
    </location>
</feature>
<feature type="compositionally biased region" description="Polar residues" evidence="7">
    <location>
        <begin position="779"/>
        <end position="791"/>
    </location>
</feature>
<dbReference type="InterPro" id="IPR001789">
    <property type="entry name" value="Sig_transdc_resp-reg_receiver"/>
</dbReference>
<dbReference type="Gene3D" id="3.30.565.10">
    <property type="entry name" value="Histidine kinase-like ATPase, C-terminal domain"/>
    <property type="match status" value="1"/>
</dbReference>
<dbReference type="InterPro" id="IPR036890">
    <property type="entry name" value="HATPase_C_sf"/>
</dbReference>
<evidence type="ECO:0000256" key="4">
    <source>
        <dbReference type="ARBA" id="ARBA00022679"/>
    </source>
</evidence>
<dbReference type="SUPFAM" id="SSF52172">
    <property type="entry name" value="CheY-like"/>
    <property type="match status" value="1"/>
</dbReference>
<dbReference type="PROSITE" id="PS50110">
    <property type="entry name" value="RESPONSE_REGULATORY"/>
    <property type="match status" value="1"/>
</dbReference>
<keyword evidence="4" id="KW-0808">Transferase</keyword>
<keyword evidence="5" id="KW-0418">Kinase</keyword>
<dbReference type="SMART" id="SM00387">
    <property type="entry name" value="HATPase_c"/>
    <property type="match status" value="1"/>
</dbReference>
<dbReference type="SUPFAM" id="SSF47384">
    <property type="entry name" value="Homodimeric domain of signal transducing histidine kinase"/>
    <property type="match status" value="1"/>
</dbReference>
<feature type="region of interest" description="Disordered" evidence="7">
    <location>
        <begin position="1553"/>
        <end position="1706"/>
    </location>
</feature>
<dbReference type="InterPro" id="IPR004358">
    <property type="entry name" value="Sig_transdc_His_kin-like_C"/>
</dbReference>
<dbReference type="Gene3D" id="3.40.50.2300">
    <property type="match status" value="1"/>
</dbReference>
<feature type="domain" description="PAS" evidence="10">
    <location>
        <begin position="989"/>
        <end position="1059"/>
    </location>
</feature>
<dbReference type="InterPro" id="IPR035965">
    <property type="entry name" value="PAS-like_dom_sf"/>
</dbReference>
<dbReference type="NCBIfam" id="TIGR00229">
    <property type="entry name" value="sensory_box"/>
    <property type="match status" value="1"/>
</dbReference>
<dbReference type="SMART" id="SM00388">
    <property type="entry name" value="HisKA"/>
    <property type="match status" value="1"/>
</dbReference>
<feature type="compositionally biased region" description="Low complexity" evidence="7">
    <location>
        <begin position="15"/>
        <end position="27"/>
    </location>
</feature>
<feature type="region of interest" description="Disordered" evidence="7">
    <location>
        <begin position="1184"/>
        <end position="1240"/>
    </location>
</feature>
<dbReference type="Gene3D" id="1.10.287.130">
    <property type="match status" value="1"/>
</dbReference>
<evidence type="ECO:0000259" key="10">
    <source>
        <dbReference type="PROSITE" id="PS50112"/>
    </source>
</evidence>
<feature type="compositionally biased region" description="Polar residues" evidence="7">
    <location>
        <begin position="107"/>
        <end position="118"/>
    </location>
</feature>
<feature type="modified residue" description="4-aspartylphosphate" evidence="6">
    <location>
        <position position="1936"/>
    </location>
</feature>
<dbReference type="FunFam" id="3.40.50.2300:FF:000158">
    <property type="entry name" value="Sensor histidine kinase/response regulator"/>
    <property type="match status" value="1"/>
</dbReference>
<dbReference type="CDD" id="cd16922">
    <property type="entry name" value="HATPase_EvgS-ArcB-TorS-like"/>
    <property type="match status" value="1"/>
</dbReference>
<feature type="domain" description="Histidine kinase" evidence="8">
    <location>
        <begin position="1328"/>
        <end position="1554"/>
    </location>
</feature>
<dbReference type="GO" id="GO:0009927">
    <property type="term" value="F:histidine phosphotransfer kinase activity"/>
    <property type="evidence" value="ECO:0007669"/>
    <property type="project" value="TreeGrafter"/>
</dbReference>
<dbReference type="SUPFAM" id="SSF55785">
    <property type="entry name" value="PYP-like sensor domain (PAS domain)"/>
    <property type="match status" value="2"/>
</dbReference>
<feature type="compositionally biased region" description="Polar residues" evidence="7">
    <location>
        <begin position="146"/>
        <end position="157"/>
    </location>
</feature>
<dbReference type="CDD" id="cd00082">
    <property type="entry name" value="HisKA"/>
    <property type="match status" value="1"/>
</dbReference>
<dbReference type="Gene3D" id="3.30.450.20">
    <property type="entry name" value="PAS domain"/>
    <property type="match status" value="2"/>
</dbReference>
<dbReference type="InterPro" id="IPR003661">
    <property type="entry name" value="HisK_dim/P_dom"/>
</dbReference>
<feature type="region of interest" description="Disordered" evidence="7">
    <location>
        <begin position="2010"/>
        <end position="2029"/>
    </location>
</feature>
<dbReference type="Pfam" id="PF00072">
    <property type="entry name" value="Response_reg"/>
    <property type="match status" value="1"/>
</dbReference>
<dbReference type="InterPro" id="IPR013655">
    <property type="entry name" value="PAS_fold_3"/>
</dbReference>
<dbReference type="InterPro" id="IPR001610">
    <property type="entry name" value="PAC"/>
</dbReference>
<dbReference type="SMART" id="SM00448">
    <property type="entry name" value="REC"/>
    <property type="match status" value="1"/>
</dbReference>
<dbReference type="EC" id="2.7.13.3" evidence="2"/>
<keyword evidence="3 6" id="KW-0597">Phosphoprotein</keyword>
<protein>
    <recommendedName>
        <fullName evidence="2">histidine kinase</fullName>
        <ecNumber evidence="2">2.7.13.3</ecNumber>
    </recommendedName>
</protein>
<comment type="caution">
    <text evidence="12">The sequence shown here is derived from an EMBL/GenBank/DDBJ whole genome shotgun (WGS) entry which is preliminary data.</text>
</comment>
<feature type="compositionally biased region" description="Basic and acidic residues" evidence="7">
    <location>
        <begin position="888"/>
        <end position="913"/>
    </location>
</feature>
<dbReference type="PROSITE" id="PS50113">
    <property type="entry name" value="PAC"/>
    <property type="match status" value="2"/>
</dbReference>
<dbReference type="SMART" id="SM00086">
    <property type="entry name" value="PAC"/>
    <property type="match status" value="2"/>
</dbReference>
<evidence type="ECO:0000256" key="7">
    <source>
        <dbReference type="SAM" id="MobiDB-lite"/>
    </source>
</evidence>
<dbReference type="EMBL" id="JAWDJX010000061">
    <property type="protein sequence ID" value="KAK3047459.1"/>
    <property type="molecule type" value="Genomic_DNA"/>
</dbReference>
<feature type="domain" description="PAC" evidence="11">
    <location>
        <begin position="1262"/>
        <end position="1317"/>
    </location>
</feature>
<dbReference type="InterPro" id="IPR000014">
    <property type="entry name" value="PAS"/>
</dbReference>
<dbReference type="InterPro" id="IPR003594">
    <property type="entry name" value="HATPase_dom"/>
</dbReference>
<evidence type="ECO:0000256" key="6">
    <source>
        <dbReference type="PROSITE-ProRule" id="PRU00169"/>
    </source>
</evidence>
<feature type="compositionally biased region" description="Low complexity" evidence="7">
    <location>
        <begin position="1208"/>
        <end position="1218"/>
    </location>
</feature>